<reference evidence="1" key="1">
    <citation type="journal article" date="2021" name="Open Biol.">
        <title>Shared evolutionary footprints suggest mitochondrial oxidative damage underlies multiple complex I losses in fungi.</title>
        <authorList>
            <person name="Schikora-Tamarit M.A."/>
            <person name="Marcet-Houben M."/>
            <person name="Nosek J."/>
            <person name="Gabaldon T."/>
        </authorList>
    </citation>
    <scope>NUCLEOTIDE SEQUENCE</scope>
    <source>
        <strain evidence="1">CBS2887</strain>
    </source>
</reference>
<dbReference type="EMBL" id="JAEUBG010003209">
    <property type="protein sequence ID" value="KAH3683203.1"/>
    <property type="molecule type" value="Genomic_DNA"/>
</dbReference>
<proteinExistence type="predicted"/>
<dbReference type="AlphaFoldDB" id="A0A9P8Q2U1"/>
<keyword evidence="2" id="KW-1185">Reference proteome</keyword>
<organism evidence="1 2">
    <name type="scientific">Wickerhamomyces pijperi</name>
    <name type="common">Yeast</name>
    <name type="synonym">Pichia pijperi</name>
    <dbReference type="NCBI Taxonomy" id="599730"/>
    <lineage>
        <taxon>Eukaryota</taxon>
        <taxon>Fungi</taxon>
        <taxon>Dikarya</taxon>
        <taxon>Ascomycota</taxon>
        <taxon>Saccharomycotina</taxon>
        <taxon>Saccharomycetes</taxon>
        <taxon>Phaffomycetales</taxon>
        <taxon>Wickerhamomycetaceae</taxon>
        <taxon>Wickerhamomyces</taxon>
    </lineage>
</organism>
<evidence type="ECO:0000313" key="1">
    <source>
        <dbReference type="EMBL" id="KAH3683203.1"/>
    </source>
</evidence>
<comment type="caution">
    <text evidence="1">The sequence shown here is derived from an EMBL/GenBank/DDBJ whole genome shotgun (WGS) entry which is preliminary data.</text>
</comment>
<evidence type="ECO:0000313" key="2">
    <source>
        <dbReference type="Proteomes" id="UP000774326"/>
    </source>
</evidence>
<sequence length="223" mass="24716">MTFGFTLRFMASNLSFKRSILSDKLLRSTSDCSSKVAVTMLSSSSHGFSSSKSFKCCSMLFLLESNFSSSCCTFCCFNFVSFICLLLSLMDLVNSAISSSIPIWFDLSSSTLVDTSSYLCCWADIWSCKPSIFPLRSCRDALSWASCSLDDRRSLLTWSNSIWNVWNCSDLLDTCCSSFLISLMVLATSNFNSSNFESLFELNSEISFSVLTIPSLISSLSLS</sequence>
<protein>
    <submittedName>
        <fullName evidence="1">Uncharacterized protein</fullName>
    </submittedName>
</protein>
<accession>A0A9P8Q2U1</accession>
<reference evidence="1" key="2">
    <citation type="submission" date="2021-01" db="EMBL/GenBank/DDBJ databases">
        <authorList>
            <person name="Schikora-Tamarit M.A."/>
        </authorList>
    </citation>
    <scope>NUCLEOTIDE SEQUENCE</scope>
    <source>
        <strain evidence="1">CBS2887</strain>
    </source>
</reference>
<name>A0A9P8Q2U1_WICPI</name>
<gene>
    <name evidence="1" type="ORF">WICPIJ_005816</name>
</gene>
<dbReference type="Proteomes" id="UP000774326">
    <property type="component" value="Unassembled WGS sequence"/>
</dbReference>